<dbReference type="Proteomes" id="UP000626844">
    <property type="component" value="Unassembled WGS sequence"/>
</dbReference>
<name>A0A926RZ11_9BACI</name>
<proteinExistence type="predicted"/>
<comment type="caution">
    <text evidence="1">The sequence shown here is derived from an EMBL/GenBank/DDBJ whole genome shotgun (WGS) entry which is preliminary data.</text>
</comment>
<evidence type="ECO:0000313" key="2">
    <source>
        <dbReference type="Proteomes" id="UP000626844"/>
    </source>
</evidence>
<protein>
    <recommendedName>
        <fullName evidence="3">YwpF-like protein</fullName>
    </recommendedName>
</protein>
<gene>
    <name evidence="1" type="ORF">IC621_20745</name>
</gene>
<dbReference type="RefSeq" id="WP_191161024.1">
    <property type="nucleotide sequence ID" value="NZ_JACXAI010000034.1"/>
</dbReference>
<dbReference type="Pfam" id="PF14183">
    <property type="entry name" value="YwpF"/>
    <property type="match status" value="1"/>
</dbReference>
<sequence length="149" mass="16900">MKTFKLVGLEIERKVMQNKKFEELPLEGGLIINREDGENRWLIEALLDKQYLELFEPLLQQHTEIHLLATISKKANVPAKIFGNVKSITVLEEHISILIDGKIGRGSSIEEAESILGGLLSKGLEGDTLLKEFKTELHRRKKNVRNTSV</sequence>
<accession>A0A926RZ11</accession>
<dbReference type="EMBL" id="JACXAI010000034">
    <property type="protein sequence ID" value="MBD1382636.1"/>
    <property type="molecule type" value="Genomic_DNA"/>
</dbReference>
<evidence type="ECO:0008006" key="3">
    <source>
        <dbReference type="Google" id="ProtNLM"/>
    </source>
</evidence>
<reference evidence="1" key="1">
    <citation type="submission" date="2020-09" db="EMBL/GenBank/DDBJ databases">
        <title>A novel bacterium of genus Bacillus, isolated from South China Sea.</title>
        <authorList>
            <person name="Huang H."/>
            <person name="Mo K."/>
            <person name="Hu Y."/>
        </authorList>
    </citation>
    <scope>NUCLEOTIDE SEQUENCE</scope>
    <source>
        <strain evidence="1">IB182487</strain>
    </source>
</reference>
<evidence type="ECO:0000313" key="1">
    <source>
        <dbReference type="EMBL" id="MBD1382636.1"/>
    </source>
</evidence>
<dbReference type="AlphaFoldDB" id="A0A926RZ11"/>
<keyword evidence="2" id="KW-1185">Reference proteome</keyword>
<organism evidence="1 2">
    <name type="scientific">Metabacillus arenae</name>
    <dbReference type="NCBI Taxonomy" id="2771434"/>
    <lineage>
        <taxon>Bacteria</taxon>
        <taxon>Bacillati</taxon>
        <taxon>Bacillota</taxon>
        <taxon>Bacilli</taxon>
        <taxon>Bacillales</taxon>
        <taxon>Bacillaceae</taxon>
        <taxon>Metabacillus</taxon>
    </lineage>
</organism>
<dbReference type="InterPro" id="IPR025573">
    <property type="entry name" value="YwpF"/>
</dbReference>